<dbReference type="OrthoDB" id="735059at2"/>
<accession>A0A316F0Q0</accession>
<reference evidence="1 2" key="1">
    <citation type="submission" date="2018-05" db="EMBL/GenBank/DDBJ databases">
        <title>Genomic Encyclopedia of Archaeal and Bacterial Type Strains, Phase II (KMG-II): from individual species to whole genera.</title>
        <authorList>
            <person name="Goeker M."/>
        </authorList>
    </citation>
    <scope>NUCLEOTIDE SEQUENCE [LARGE SCALE GENOMIC DNA]</scope>
    <source>
        <strain evidence="1 2">DSM 22214</strain>
    </source>
</reference>
<keyword evidence="2" id="KW-1185">Reference proteome</keyword>
<evidence type="ECO:0000313" key="2">
    <source>
        <dbReference type="Proteomes" id="UP000245489"/>
    </source>
</evidence>
<comment type="caution">
    <text evidence="1">The sequence shown here is derived from an EMBL/GenBank/DDBJ whole genome shotgun (WGS) entry which is preliminary data.</text>
</comment>
<proteinExistence type="predicted"/>
<dbReference type="Proteomes" id="UP000245489">
    <property type="component" value="Unassembled WGS sequence"/>
</dbReference>
<protein>
    <recommendedName>
        <fullName evidence="3">Transporter</fullName>
    </recommendedName>
</protein>
<sequence>MKKKYYLSFAIVGLLFTSKVEVEAQGCVAVRHMSCAAGSGANATSMMRPGQWQVSMGVRSFTSHRHFVGTEYQEQRLINNTEVKNYSQGVDIGITYSVTDRLSVSLNIPLAYNLRDSKYEHYGNGTTAAPNPYFRTKSSGLGDMRVGVNYWLLDPLKNMNGNVSVGLGVKAPTGDSNVQGDFHKLDKEGKDYLLTKAVDQSIQLGDGGWGVNLEIQGYQKLFSNASLYYNAFYLFNPRNVNNTYNNILQDNVQNSITVKHSVADQFAARAGVAYALVPKYGIAVSLGGRVEGVPSEDVFGLSEGFRRPGYIISIEPGLTYMNKNNTFALNVPIATTRNRTRSYSDLKYGGQGDAAFADYLISATLSHRF</sequence>
<organism evidence="1 2">
    <name type="scientific">Arcicella aurantiaca</name>
    <dbReference type="NCBI Taxonomy" id="591202"/>
    <lineage>
        <taxon>Bacteria</taxon>
        <taxon>Pseudomonadati</taxon>
        <taxon>Bacteroidota</taxon>
        <taxon>Cytophagia</taxon>
        <taxon>Cytophagales</taxon>
        <taxon>Flectobacillaceae</taxon>
        <taxon>Arcicella</taxon>
    </lineage>
</organism>
<name>A0A316F0Q0_9BACT</name>
<dbReference type="AlphaFoldDB" id="A0A316F0Q0"/>
<dbReference type="EMBL" id="QGGO01000001">
    <property type="protein sequence ID" value="PWK29179.1"/>
    <property type="molecule type" value="Genomic_DNA"/>
</dbReference>
<dbReference type="RefSeq" id="WP_109740817.1">
    <property type="nucleotide sequence ID" value="NZ_QGGO01000001.1"/>
</dbReference>
<evidence type="ECO:0000313" key="1">
    <source>
        <dbReference type="EMBL" id="PWK29179.1"/>
    </source>
</evidence>
<evidence type="ECO:0008006" key="3">
    <source>
        <dbReference type="Google" id="ProtNLM"/>
    </source>
</evidence>
<gene>
    <name evidence="1" type="ORF">LV89_00017</name>
</gene>